<protein>
    <submittedName>
        <fullName evidence="1">Uncharacterized protein</fullName>
    </submittedName>
</protein>
<sequence>MDLQVRISIETAEMFEELKNYYQKTMDINFSKSDVLIKVVSDANDNWEQIDWKFVNEKKIKINKYDISEGSLRPKLQVTFDVEEKLDELKDILSQTLKLRSVTLGVCIKHILKFALLEIQLQKDTDIKIKDIIEKNKSKYLTELYSEETQLAIEKFTTDILIELESYELQINKK</sequence>
<proteinExistence type="predicted"/>
<dbReference type="AlphaFoldDB" id="D9SSY7"/>
<dbReference type="EMBL" id="CP002160">
    <property type="protein sequence ID" value="ADL52649.1"/>
    <property type="molecule type" value="Genomic_DNA"/>
</dbReference>
<organism evidence="1 2">
    <name type="scientific">Clostridium cellulovorans (strain ATCC 35296 / DSM 3052 / OCM 3 / 743B)</name>
    <dbReference type="NCBI Taxonomy" id="573061"/>
    <lineage>
        <taxon>Bacteria</taxon>
        <taxon>Bacillati</taxon>
        <taxon>Bacillota</taxon>
        <taxon>Clostridia</taxon>
        <taxon>Eubacteriales</taxon>
        <taxon>Clostridiaceae</taxon>
        <taxon>Clostridium</taxon>
    </lineage>
</organism>
<dbReference type="STRING" id="573061.Clocel_2957"/>
<dbReference type="HOGENOM" id="CLU_1537400_0_0_9"/>
<accession>D9SSY7</accession>
<gene>
    <name evidence="1" type="ordered locus">Clocel_2957</name>
</gene>
<reference evidence="1 2" key="1">
    <citation type="submission" date="2010-08" db="EMBL/GenBank/DDBJ databases">
        <title>Complete sequence of Clostridium cellulovorans 743B.</title>
        <authorList>
            <consortium name="US DOE Joint Genome Institute"/>
            <person name="Lucas S."/>
            <person name="Copeland A."/>
            <person name="Lapidus A."/>
            <person name="Cheng J.-F."/>
            <person name="Bruce D."/>
            <person name="Goodwin L."/>
            <person name="Pitluck S."/>
            <person name="Chertkov O."/>
            <person name="Detter J.C."/>
            <person name="Han C."/>
            <person name="Tapia R."/>
            <person name="Land M."/>
            <person name="Hauser L."/>
            <person name="Chang Y.-J."/>
            <person name="Jeffries C."/>
            <person name="Kyrpides N."/>
            <person name="Ivanova N."/>
            <person name="Mikhailova N."/>
            <person name="Hemme C.L."/>
            <person name="Woyke T."/>
        </authorList>
    </citation>
    <scope>NUCLEOTIDE SEQUENCE [LARGE SCALE GENOMIC DNA]</scope>
    <source>
        <strain evidence="2">ATCC 35296 / DSM 3052 / OCM 3 / 743B</strain>
    </source>
</reference>
<dbReference type="RefSeq" id="WP_010075747.1">
    <property type="nucleotide sequence ID" value="NC_014393.1"/>
</dbReference>
<name>D9SSY7_CLOC7</name>
<dbReference type="Proteomes" id="UP000002730">
    <property type="component" value="Chromosome"/>
</dbReference>
<evidence type="ECO:0000313" key="2">
    <source>
        <dbReference type="Proteomes" id="UP000002730"/>
    </source>
</evidence>
<dbReference type="OrthoDB" id="2286041at2"/>
<keyword evidence="2" id="KW-1185">Reference proteome</keyword>
<dbReference type="KEGG" id="ccb:Clocel_2957"/>
<evidence type="ECO:0000313" key="1">
    <source>
        <dbReference type="EMBL" id="ADL52649.1"/>
    </source>
</evidence>